<dbReference type="Proteomes" id="UP000233553">
    <property type="component" value="Unassembled WGS sequence"/>
</dbReference>
<dbReference type="AlphaFoldDB" id="A0A2N0WC96"/>
<gene>
    <name evidence="2" type="ORF">CW311_15250</name>
</gene>
<evidence type="ECO:0000256" key="1">
    <source>
        <dbReference type="SAM" id="SignalP"/>
    </source>
</evidence>
<protein>
    <recommendedName>
        <fullName evidence="4">Copper resistance protein NlpE</fullName>
    </recommendedName>
</protein>
<dbReference type="Gene3D" id="2.40.128.640">
    <property type="match status" value="1"/>
</dbReference>
<dbReference type="EMBL" id="PISJ01000018">
    <property type="protein sequence ID" value="PKF32170.1"/>
    <property type="molecule type" value="Genomic_DNA"/>
</dbReference>
<dbReference type="PROSITE" id="PS51257">
    <property type="entry name" value="PROKAR_LIPOPROTEIN"/>
    <property type="match status" value="1"/>
</dbReference>
<reference evidence="2 3" key="1">
    <citation type="submission" date="2017-12" db="EMBL/GenBank/DDBJ databases">
        <title>Draft Genome sequences of multiple microbial strains isolated from spacecraft associated surfaces.</title>
        <authorList>
            <person name="Seuylemezian A."/>
            <person name="Vaishampayan P."/>
            <person name="Venkateswaran K."/>
        </authorList>
    </citation>
    <scope>NUCLEOTIDE SEQUENCE [LARGE SCALE GENOMIC DNA]</scope>
    <source>
        <strain evidence="2 3">2P01AA</strain>
    </source>
</reference>
<dbReference type="Pfam" id="PF04170">
    <property type="entry name" value="NlpE"/>
    <property type="match status" value="1"/>
</dbReference>
<evidence type="ECO:0000313" key="2">
    <source>
        <dbReference type="EMBL" id="PKF32170.1"/>
    </source>
</evidence>
<organism evidence="2 3">
    <name type="scientific">Acinetobacter proteolyticus</name>
    <dbReference type="NCBI Taxonomy" id="1776741"/>
    <lineage>
        <taxon>Bacteria</taxon>
        <taxon>Pseudomonadati</taxon>
        <taxon>Pseudomonadota</taxon>
        <taxon>Gammaproteobacteria</taxon>
        <taxon>Moraxellales</taxon>
        <taxon>Moraxellaceae</taxon>
        <taxon>Acinetobacter</taxon>
    </lineage>
</organism>
<keyword evidence="1" id="KW-0732">Signal</keyword>
<dbReference type="RefSeq" id="WP_101237068.1">
    <property type="nucleotide sequence ID" value="NZ_PISJ01000018.1"/>
</dbReference>
<comment type="caution">
    <text evidence="2">The sequence shown here is derived from an EMBL/GenBank/DDBJ whole genome shotgun (WGS) entry which is preliminary data.</text>
</comment>
<feature type="chain" id="PRO_5014780594" description="Copper resistance protein NlpE" evidence="1">
    <location>
        <begin position="25"/>
        <end position="159"/>
    </location>
</feature>
<evidence type="ECO:0000313" key="3">
    <source>
        <dbReference type="Proteomes" id="UP000233553"/>
    </source>
</evidence>
<dbReference type="InterPro" id="IPR007298">
    <property type="entry name" value="Cu-R_lipoprotein_NlpE"/>
</dbReference>
<evidence type="ECO:0008006" key="4">
    <source>
        <dbReference type="Google" id="ProtNLM"/>
    </source>
</evidence>
<name>A0A2N0WC96_9GAMM</name>
<accession>A0A2N0WC96</accession>
<sequence length="159" mass="17707">MKRTLLTSFVFASISLACSQSNEAKNQSNTQAQTPDVHSNKQYFVNHPELKAWVGHYSGVVPCATCVTSCDGCLGTGIDLKIKADQTFVLEQRNNNDSSPAKIYAGQFKFLDHDQLKIQLQGVPTRNMIMLGDELTEIIDTKTQLPFDSYEEFQLAKKA</sequence>
<proteinExistence type="predicted"/>
<feature type="signal peptide" evidence="1">
    <location>
        <begin position="1"/>
        <end position="24"/>
    </location>
</feature>